<dbReference type="InterPro" id="IPR001173">
    <property type="entry name" value="Glyco_trans_2-like"/>
</dbReference>
<name>A0A1I6HUJ5_9FLAO</name>
<dbReference type="PANTHER" id="PTHR22916:SF3">
    <property type="entry name" value="UDP-GLCNAC:BETAGAL BETA-1,3-N-ACETYLGLUCOSAMINYLTRANSFERASE-LIKE PROTEIN 1"/>
    <property type="match status" value="1"/>
</dbReference>
<dbReference type="Proteomes" id="UP000199462">
    <property type="component" value="Unassembled WGS sequence"/>
</dbReference>
<accession>A0A1I6HUJ5</accession>
<organism evidence="2 3">
    <name type="scientific">Maribacter stanieri</name>
    <dbReference type="NCBI Taxonomy" id="440514"/>
    <lineage>
        <taxon>Bacteria</taxon>
        <taxon>Pseudomonadati</taxon>
        <taxon>Bacteroidota</taxon>
        <taxon>Flavobacteriia</taxon>
        <taxon>Flavobacteriales</taxon>
        <taxon>Flavobacteriaceae</taxon>
        <taxon>Maribacter</taxon>
    </lineage>
</organism>
<keyword evidence="3" id="KW-1185">Reference proteome</keyword>
<dbReference type="RefSeq" id="WP_091901584.1">
    <property type="nucleotide sequence ID" value="NZ_FOYX01000001.1"/>
</dbReference>
<dbReference type="EMBL" id="FOYX01000001">
    <property type="protein sequence ID" value="SFR58109.1"/>
    <property type="molecule type" value="Genomic_DNA"/>
</dbReference>
<dbReference type="SUPFAM" id="SSF53448">
    <property type="entry name" value="Nucleotide-diphospho-sugar transferases"/>
    <property type="match status" value="1"/>
</dbReference>
<keyword evidence="2" id="KW-0808">Transferase</keyword>
<evidence type="ECO:0000313" key="3">
    <source>
        <dbReference type="Proteomes" id="UP000199462"/>
    </source>
</evidence>
<dbReference type="PANTHER" id="PTHR22916">
    <property type="entry name" value="GLYCOSYLTRANSFERASE"/>
    <property type="match status" value="1"/>
</dbReference>
<dbReference type="InterPro" id="IPR029044">
    <property type="entry name" value="Nucleotide-diphossugar_trans"/>
</dbReference>
<dbReference type="Gene3D" id="3.90.550.10">
    <property type="entry name" value="Spore Coat Polysaccharide Biosynthesis Protein SpsA, Chain A"/>
    <property type="match status" value="1"/>
</dbReference>
<evidence type="ECO:0000313" key="2">
    <source>
        <dbReference type="EMBL" id="SFR58109.1"/>
    </source>
</evidence>
<dbReference type="CDD" id="cd00761">
    <property type="entry name" value="Glyco_tranf_GTA_type"/>
    <property type="match status" value="1"/>
</dbReference>
<sequence>MINNILVSIIVPNYNGAKYIEDCINSVLNQTYTNWELIICDDNSSDNSVELINNYNDDRIISPVIHNENKGAAVARNNAIRQATGEFIAFLDNDDYWDPKKLEKQVEFMLDGSYTFTFTDYVQFNTKNKKNIRCKKVVSRNDLLKNNYILTSTVIYNAKKLGKIYMANIRKRQDWSLFINIIEKSEFAYNLPLALSFYRKHEDSISSNKIDLLEYNFNFYNKVLGYSKLKSFLMMVRFLFHYFIKKIREKFF</sequence>
<gene>
    <name evidence="2" type="ORF">SAMN04488010_0789</name>
</gene>
<protein>
    <submittedName>
        <fullName evidence="2">Glycosyltransferase involved in cell wall bisynthesis</fullName>
    </submittedName>
</protein>
<dbReference type="STRING" id="440514.SAMN04488010_0789"/>
<reference evidence="3" key="1">
    <citation type="submission" date="2016-10" db="EMBL/GenBank/DDBJ databases">
        <authorList>
            <person name="Varghese N."/>
            <person name="Submissions S."/>
        </authorList>
    </citation>
    <scope>NUCLEOTIDE SEQUENCE [LARGE SCALE GENOMIC DNA]</scope>
    <source>
        <strain evidence="3">DSM 19891</strain>
    </source>
</reference>
<feature type="domain" description="Glycosyltransferase 2-like" evidence="1">
    <location>
        <begin position="8"/>
        <end position="137"/>
    </location>
</feature>
<dbReference type="GO" id="GO:0016758">
    <property type="term" value="F:hexosyltransferase activity"/>
    <property type="evidence" value="ECO:0007669"/>
    <property type="project" value="UniProtKB-ARBA"/>
</dbReference>
<proteinExistence type="predicted"/>
<dbReference type="Pfam" id="PF00535">
    <property type="entry name" value="Glycos_transf_2"/>
    <property type="match status" value="1"/>
</dbReference>
<evidence type="ECO:0000259" key="1">
    <source>
        <dbReference type="Pfam" id="PF00535"/>
    </source>
</evidence>
<dbReference type="AlphaFoldDB" id="A0A1I6HUJ5"/>